<comment type="caution">
    <text evidence="4">The sequence shown here is derived from an EMBL/GenBank/DDBJ whole genome shotgun (WGS) entry which is preliminary data.</text>
</comment>
<keyword evidence="3" id="KW-1133">Transmembrane helix</keyword>
<accession>A0A917V2D5</accession>
<feature type="transmembrane region" description="Helical" evidence="3">
    <location>
        <begin position="133"/>
        <end position="154"/>
    </location>
</feature>
<keyword evidence="3" id="KW-0472">Membrane</keyword>
<dbReference type="AlphaFoldDB" id="A0A917V2D5"/>
<dbReference type="RefSeq" id="WP_188910710.1">
    <property type="nucleotide sequence ID" value="NZ_BMMF01000003.1"/>
</dbReference>
<dbReference type="InterPro" id="IPR022584">
    <property type="entry name" value="DUF2937"/>
</dbReference>
<name>A0A917V2D5_9HYPH</name>
<dbReference type="EMBL" id="BMMF01000003">
    <property type="protein sequence ID" value="GGK27333.1"/>
    <property type="molecule type" value="Genomic_DNA"/>
</dbReference>
<gene>
    <name evidence="4" type="ORF">GCM10011322_12320</name>
</gene>
<proteinExistence type="predicted"/>
<evidence type="ECO:0000256" key="1">
    <source>
        <dbReference type="SAM" id="Coils"/>
    </source>
</evidence>
<keyword evidence="3" id="KW-0812">Transmembrane</keyword>
<feature type="compositionally biased region" description="Basic and acidic residues" evidence="2">
    <location>
        <begin position="201"/>
        <end position="210"/>
    </location>
</feature>
<dbReference type="Proteomes" id="UP000600449">
    <property type="component" value="Unassembled WGS sequence"/>
</dbReference>
<keyword evidence="5" id="KW-1185">Reference proteome</keyword>
<organism evidence="4 5">
    <name type="scientific">Salinarimonas ramus</name>
    <dbReference type="NCBI Taxonomy" id="690164"/>
    <lineage>
        <taxon>Bacteria</taxon>
        <taxon>Pseudomonadati</taxon>
        <taxon>Pseudomonadota</taxon>
        <taxon>Alphaproteobacteria</taxon>
        <taxon>Hyphomicrobiales</taxon>
        <taxon>Salinarimonadaceae</taxon>
        <taxon>Salinarimonas</taxon>
    </lineage>
</organism>
<evidence type="ECO:0008006" key="6">
    <source>
        <dbReference type="Google" id="ProtNLM"/>
    </source>
</evidence>
<protein>
    <recommendedName>
        <fullName evidence="6">DUF2937 family protein</fullName>
    </recommendedName>
</protein>
<feature type="coiled-coil region" evidence="1">
    <location>
        <begin position="73"/>
        <end position="100"/>
    </location>
</feature>
<evidence type="ECO:0000313" key="4">
    <source>
        <dbReference type="EMBL" id="GGK27333.1"/>
    </source>
</evidence>
<evidence type="ECO:0000256" key="2">
    <source>
        <dbReference type="SAM" id="MobiDB-lite"/>
    </source>
</evidence>
<reference evidence="4 5" key="1">
    <citation type="journal article" date="2014" name="Int. J. Syst. Evol. Microbiol.">
        <title>Complete genome sequence of Corynebacterium casei LMG S-19264T (=DSM 44701T), isolated from a smear-ripened cheese.</title>
        <authorList>
            <consortium name="US DOE Joint Genome Institute (JGI-PGF)"/>
            <person name="Walter F."/>
            <person name="Albersmeier A."/>
            <person name="Kalinowski J."/>
            <person name="Ruckert C."/>
        </authorList>
    </citation>
    <scope>NUCLEOTIDE SEQUENCE [LARGE SCALE GENOMIC DNA]</scope>
    <source>
        <strain evidence="4 5">CGMCC 1.9161</strain>
    </source>
</reference>
<feature type="region of interest" description="Disordered" evidence="2">
    <location>
        <begin position="171"/>
        <end position="210"/>
    </location>
</feature>
<dbReference type="Pfam" id="PF11157">
    <property type="entry name" value="DUF2937"/>
    <property type="match status" value="1"/>
</dbReference>
<evidence type="ECO:0000256" key="3">
    <source>
        <dbReference type="SAM" id="Phobius"/>
    </source>
</evidence>
<evidence type="ECO:0000313" key="5">
    <source>
        <dbReference type="Proteomes" id="UP000600449"/>
    </source>
</evidence>
<sequence length="210" mass="21910">MALSRIAAMGMGLVGALAGSQGPEFAQQYEQRLGGAIDELAAIVARFDDSAAEAGLDREGALGRLEANPDDLVRRQGESAREAAERLARLERQAERLARSDGLGQVLVLVREADPQIADAAYRAYEPAVPVTVAGALAAGLGFGAFWLLAFGTAKGVKHGGRKGMAYAKARFAKRRAPPGSGEPKDPGAGIAGTGGPKVFRAKESRQDRV</sequence>
<keyword evidence="1" id="KW-0175">Coiled coil</keyword>